<evidence type="ECO:0000256" key="8">
    <source>
        <dbReference type="ARBA" id="ARBA00023012"/>
    </source>
</evidence>
<feature type="domain" description="Histidine kinase/HSP90-like ATPase" evidence="11">
    <location>
        <begin position="161"/>
        <end position="246"/>
    </location>
</feature>
<evidence type="ECO:0000256" key="7">
    <source>
        <dbReference type="ARBA" id="ARBA00022840"/>
    </source>
</evidence>
<gene>
    <name evidence="13" type="ORF">K8352_13785</name>
</gene>
<keyword evidence="14" id="KW-1185">Reference proteome</keyword>
<keyword evidence="5" id="KW-0547">Nucleotide-binding</keyword>
<dbReference type="GO" id="GO:0000155">
    <property type="term" value="F:phosphorelay sensor kinase activity"/>
    <property type="evidence" value="ECO:0007669"/>
    <property type="project" value="InterPro"/>
</dbReference>
<organism evidence="13 14">
    <name type="scientific">Cerina litoralis</name>
    <dbReference type="NCBI Taxonomy" id="2874477"/>
    <lineage>
        <taxon>Bacteria</taxon>
        <taxon>Pseudomonadati</taxon>
        <taxon>Bacteroidota</taxon>
        <taxon>Flavobacteriia</taxon>
        <taxon>Flavobacteriales</taxon>
        <taxon>Flavobacteriaceae</taxon>
        <taxon>Cerina</taxon>
    </lineage>
</organism>
<dbReference type="EC" id="2.7.13.3" evidence="2"/>
<evidence type="ECO:0000256" key="10">
    <source>
        <dbReference type="SAM" id="Phobius"/>
    </source>
</evidence>
<feature type="transmembrane region" description="Helical" evidence="10">
    <location>
        <begin position="6"/>
        <end position="30"/>
    </location>
</feature>
<evidence type="ECO:0000256" key="9">
    <source>
        <dbReference type="SAM" id="Coils"/>
    </source>
</evidence>
<keyword evidence="6 13" id="KW-0418">Kinase</keyword>
<dbReference type="Gene3D" id="3.30.565.10">
    <property type="entry name" value="Histidine kinase-like ATPase, C-terminal domain"/>
    <property type="match status" value="1"/>
</dbReference>
<dbReference type="InterPro" id="IPR011712">
    <property type="entry name" value="Sig_transdc_His_kin_sub3_dim/P"/>
</dbReference>
<comment type="catalytic activity">
    <reaction evidence="1">
        <text>ATP + protein L-histidine = ADP + protein N-phospho-L-histidine.</text>
        <dbReference type="EC" id="2.7.13.3"/>
    </reaction>
</comment>
<evidence type="ECO:0000256" key="2">
    <source>
        <dbReference type="ARBA" id="ARBA00012438"/>
    </source>
</evidence>
<dbReference type="GO" id="GO:0016020">
    <property type="term" value="C:membrane"/>
    <property type="evidence" value="ECO:0007669"/>
    <property type="project" value="InterPro"/>
</dbReference>
<evidence type="ECO:0000259" key="11">
    <source>
        <dbReference type="Pfam" id="PF02518"/>
    </source>
</evidence>
<dbReference type="Pfam" id="PF02518">
    <property type="entry name" value="HATPase_c"/>
    <property type="match status" value="1"/>
</dbReference>
<name>A0AAE3EVG7_9FLAO</name>
<dbReference type="GO" id="GO:0046983">
    <property type="term" value="F:protein dimerization activity"/>
    <property type="evidence" value="ECO:0007669"/>
    <property type="project" value="InterPro"/>
</dbReference>
<evidence type="ECO:0000256" key="3">
    <source>
        <dbReference type="ARBA" id="ARBA00022553"/>
    </source>
</evidence>
<dbReference type="SUPFAM" id="SSF55874">
    <property type="entry name" value="ATPase domain of HSP90 chaperone/DNA topoisomerase II/histidine kinase"/>
    <property type="match status" value="1"/>
</dbReference>
<sequence length="250" mass="28447">MDEKEVAGLISVLILLVLVVVIIVLFTIFVKRKNKLLEEQAKTKEKFEKELAESQIEIREETLRNISWELHDNIGQLMTLAKIQVQSCQDDLKNIDEAAKTIGTALHELRTLSKLINPEALKSLTLPQAVEMEIARFNRLNFITSTFAVEGLPKKIDSKKEIILFRILQEFFSNTIKHSKATHLNVAFHYSGNRLQIFAKDDGVGFLDSSNFSGIGLKNMKSRAQLIHAKLDISSIRDQGTSLRLEYSFY</sequence>
<dbReference type="PANTHER" id="PTHR24421:SF10">
    <property type="entry name" value="NITRATE_NITRITE SENSOR PROTEIN NARQ"/>
    <property type="match status" value="1"/>
</dbReference>
<evidence type="ECO:0000259" key="12">
    <source>
        <dbReference type="Pfam" id="PF07730"/>
    </source>
</evidence>
<keyword evidence="3" id="KW-0597">Phosphoprotein</keyword>
<evidence type="ECO:0000256" key="6">
    <source>
        <dbReference type="ARBA" id="ARBA00022777"/>
    </source>
</evidence>
<accession>A0AAE3EVG7</accession>
<evidence type="ECO:0000313" key="13">
    <source>
        <dbReference type="EMBL" id="MCG2461825.1"/>
    </source>
</evidence>
<feature type="domain" description="Signal transduction histidine kinase subgroup 3 dimerisation and phosphoacceptor" evidence="12">
    <location>
        <begin position="65"/>
        <end position="120"/>
    </location>
</feature>
<keyword evidence="10" id="KW-1133">Transmembrane helix</keyword>
<keyword evidence="8" id="KW-0902">Two-component regulatory system</keyword>
<keyword evidence="7" id="KW-0067">ATP-binding</keyword>
<evidence type="ECO:0000313" key="14">
    <source>
        <dbReference type="Proteomes" id="UP001200642"/>
    </source>
</evidence>
<keyword evidence="9" id="KW-0175">Coiled coil</keyword>
<evidence type="ECO:0000256" key="4">
    <source>
        <dbReference type="ARBA" id="ARBA00022679"/>
    </source>
</evidence>
<dbReference type="PANTHER" id="PTHR24421">
    <property type="entry name" value="NITRATE/NITRITE SENSOR PROTEIN NARX-RELATED"/>
    <property type="match status" value="1"/>
</dbReference>
<dbReference type="Proteomes" id="UP001200642">
    <property type="component" value="Unassembled WGS sequence"/>
</dbReference>
<proteinExistence type="predicted"/>
<keyword evidence="10" id="KW-0812">Transmembrane</keyword>
<feature type="coiled-coil region" evidence="9">
    <location>
        <begin position="30"/>
        <end position="64"/>
    </location>
</feature>
<dbReference type="Pfam" id="PF07730">
    <property type="entry name" value="HisKA_3"/>
    <property type="match status" value="1"/>
</dbReference>
<dbReference type="InterPro" id="IPR003594">
    <property type="entry name" value="HATPase_dom"/>
</dbReference>
<dbReference type="AlphaFoldDB" id="A0AAE3EVG7"/>
<keyword evidence="10" id="KW-0472">Membrane</keyword>
<evidence type="ECO:0000256" key="1">
    <source>
        <dbReference type="ARBA" id="ARBA00000085"/>
    </source>
</evidence>
<dbReference type="Gene3D" id="1.20.5.1930">
    <property type="match status" value="1"/>
</dbReference>
<dbReference type="RefSeq" id="WP_317902967.1">
    <property type="nucleotide sequence ID" value="NZ_JAIRBC010000020.1"/>
</dbReference>
<keyword evidence="4" id="KW-0808">Transferase</keyword>
<reference evidence="13" key="1">
    <citation type="submission" date="2023-02" db="EMBL/GenBank/DDBJ databases">
        <title>Genome of Flavobacteriaceae gen. nov. sp. strain F89.</title>
        <authorList>
            <person name="Wang Y."/>
        </authorList>
    </citation>
    <scope>NUCLEOTIDE SEQUENCE</scope>
    <source>
        <strain evidence="13">F89</strain>
    </source>
</reference>
<dbReference type="EMBL" id="JAIRBC010000020">
    <property type="protein sequence ID" value="MCG2461825.1"/>
    <property type="molecule type" value="Genomic_DNA"/>
</dbReference>
<protein>
    <recommendedName>
        <fullName evidence="2">histidine kinase</fullName>
        <ecNumber evidence="2">2.7.13.3</ecNumber>
    </recommendedName>
</protein>
<dbReference type="CDD" id="cd16917">
    <property type="entry name" value="HATPase_UhpB-NarQ-NarX-like"/>
    <property type="match status" value="1"/>
</dbReference>
<dbReference type="GO" id="GO:0005524">
    <property type="term" value="F:ATP binding"/>
    <property type="evidence" value="ECO:0007669"/>
    <property type="project" value="UniProtKB-KW"/>
</dbReference>
<comment type="caution">
    <text evidence="13">The sequence shown here is derived from an EMBL/GenBank/DDBJ whole genome shotgun (WGS) entry which is preliminary data.</text>
</comment>
<evidence type="ECO:0000256" key="5">
    <source>
        <dbReference type="ARBA" id="ARBA00022741"/>
    </source>
</evidence>
<dbReference type="InterPro" id="IPR036890">
    <property type="entry name" value="HATPase_C_sf"/>
</dbReference>
<dbReference type="InterPro" id="IPR050482">
    <property type="entry name" value="Sensor_HK_TwoCompSys"/>
</dbReference>